<sequence length="278" mass="32186">MNFFSMFFSQRRVPVFVLLLFVTASISAQCDARNAAFTAGERLTYQAYYNWHFIWVNGGEVLFKTDPITYRQKPAMKLTALAKTHKKYDVLLTIRDTFIAIIDTSRLEPLWSARSVKEGSYVANEYYRFDYDKKQIVTSLKVDKKPDRNLTVPMKECTMDLLTMVYKARNIDFSKYRTSDKIPTRMIVDGVIHDLYITYLGKEIIKTKDQNRTFRCIKFKPMLMKGTLFDAGEDMTVWVTDDANRIPVMVEAKITIGSVKAILFDAKGLRHPITAEVK</sequence>
<dbReference type="Proteomes" id="UP000249239">
    <property type="component" value="Unassembled WGS sequence"/>
</dbReference>
<gene>
    <name evidence="2" type="ORF">LX69_00992</name>
</gene>
<protein>
    <submittedName>
        <fullName evidence="2">Uncharacterized protein DUF3108</fullName>
    </submittedName>
</protein>
<evidence type="ECO:0000313" key="3">
    <source>
        <dbReference type="Proteomes" id="UP000249239"/>
    </source>
</evidence>
<keyword evidence="1" id="KW-0732">Signal</keyword>
<dbReference type="InterPro" id="IPR021457">
    <property type="entry name" value="DUF3108"/>
</dbReference>
<evidence type="ECO:0000256" key="1">
    <source>
        <dbReference type="SAM" id="SignalP"/>
    </source>
</evidence>
<comment type="caution">
    <text evidence="2">The sequence shown here is derived from an EMBL/GenBank/DDBJ whole genome shotgun (WGS) entry which is preliminary data.</text>
</comment>
<name>A0A2W7QA32_9BACT</name>
<evidence type="ECO:0000313" key="2">
    <source>
        <dbReference type="EMBL" id="PZX18599.1"/>
    </source>
</evidence>
<dbReference type="Pfam" id="PF11306">
    <property type="entry name" value="DUF3108"/>
    <property type="match status" value="1"/>
</dbReference>
<accession>A0A2W7QA32</accession>
<reference evidence="2 3" key="1">
    <citation type="submission" date="2018-06" db="EMBL/GenBank/DDBJ databases">
        <title>Genomic Encyclopedia of Archaeal and Bacterial Type Strains, Phase II (KMG-II): from individual species to whole genera.</title>
        <authorList>
            <person name="Goeker M."/>
        </authorList>
    </citation>
    <scope>NUCLEOTIDE SEQUENCE [LARGE SCALE GENOMIC DNA]</scope>
    <source>
        <strain evidence="2 3">DSM 6779</strain>
    </source>
</reference>
<dbReference type="EMBL" id="QKZK01000006">
    <property type="protein sequence ID" value="PZX18599.1"/>
    <property type="molecule type" value="Genomic_DNA"/>
</dbReference>
<feature type="chain" id="PRO_5015889350" evidence="1">
    <location>
        <begin position="29"/>
        <end position="278"/>
    </location>
</feature>
<proteinExistence type="predicted"/>
<keyword evidence="3" id="KW-1185">Reference proteome</keyword>
<feature type="signal peptide" evidence="1">
    <location>
        <begin position="1"/>
        <end position="28"/>
    </location>
</feature>
<organism evidence="2 3">
    <name type="scientific">Breznakibacter xylanolyticus</name>
    <dbReference type="NCBI Taxonomy" id="990"/>
    <lineage>
        <taxon>Bacteria</taxon>
        <taxon>Pseudomonadati</taxon>
        <taxon>Bacteroidota</taxon>
        <taxon>Bacteroidia</taxon>
        <taxon>Marinilabiliales</taxon>
        <taxon>Marinilabiliaceae</taxon>
        <taxon>Breznakibacter</taxon>
    </lineage>
</organism>
<dbReference type="AlphaFoldDB" id="A0A2W7QA32"/>